<comment type="caution">
    <text evidence="5">The sequence shown here is derived from an EMBL/GenBank/DDBJ whole genome shotgun (WGS) entry which is preliminary data.</text>
</comment>
<dbReference type="PROSITE" id="PS00571">
    <property type="entry name" value="AMIDASES"/>
    <property type="match status" value="1"/>
</dbReference>
<dbReference type="PANTHER" id="PTHR11895:SF7">
    <property type="entry name" value="GLUTAMYL-TRNA(GLN) AMIDOTRANSFERASE SUBUNIT A, MITOCHONDRIAL"/>
    <property type="match status" value="1"/>
</dbReference>
<evidence type="ECO:0000313" key="5">
    <source>
        <dbReference type="EMBL" id="MCO6049267.1"/>
    </source>
</evidence>
<proteinExistence type="inferred from homology"/>
<evidence type="ECO:0000256" key="2">
    <source>
        <dbReference type="ARBA" id="ARBA00009199"/>
    </source>
</evidence>
<accession>A0ABT1C3A7</accession>
<evidence type="ECO:0000256" key="1">
    <source>
        <dbReference type="ARBA" id="ARBA00003871"/>
    </source>
</evidence>
<dbReference type="InterPro" id="IPR000120">
    <property type="entry name" value="Amidase"/>
</dbReference>
<dbReference type="EMBL" id="JAMXQS010000002">
    <property type="protein sequence ID" value="MCO6049267.1"/>
    <property type="molecule type" value="Genomic_DNA"/>
</dbReference>
<evidence type="ECO:0000256" key="3">
    <source>
        <dbReference type="ARBA" id="ARBA00021874"/>
    </source>
</evidence>
<dbReference type="Pfam" id="PF01425">
    <property type="entry name" value="Amidase"/>
    <property type="match status" value="1"/>
</dbReference>
<evidence type="ECO:0000259" key="4">
    <source>
        <dbReference type="Pfam" id="PF01425"/>
    </source>
</evidence>
<dbReference type="Gene3D" id="3.90.1300.10">
    <property type="entry name" value="Amidase signature (AS) domain"/>
    <property type="match status" value="1"/>
</dbReference>
<keyword evidence="6" id="KW-1185">Reference proteome</keyword>
<organism evidence="5 6">
    <name type="scientific">Mesorhizobium liriopis</name>
    <dbReference type="NCBI Taxonomy" id="2953882"/>
    <lineage>
        <taxon>Bacteria</taxon>
        <taxon>Pseudomonadati</taxon>
        <taxon>Pseudomonadota</taxon>
        <taxon>Alphaproteobacteria</taxon>
        <taxon>Hyphomicrobiales</taxon>
        <taxon>Phyllobacteriaceae</taxon>
        <taxon>Mesorhizobium</taxon>
    </lineage>
</organism>
<dbReference type="Proteomes" id="UP001205906">
    <property type="component" value="Unassembled WGS sequence"/>
</dbReference>
<dbReference type="RefSeq" id="WP_252816850.1">
    <property type="nucleotide sequence ID" value="NZ_JAMXQS010000002.1"/>
</dbReference>
<comment type="function">
    <text evidence="1">Hydrolyzes indole-3-acetamide (IAM) into indole-3-acetic acid (IAA).</text>
</comment>
<protein>
    <recommendedName>
        <fullName evidence="3">Indoleacetamide hydrolase</fullName>
    </recommendedName>
</protein>
<dbReference type="InterPro" id="IPR036928">
    <property type="entry name" value="AS_sf"/>
</dbReference>
<dbReference type="InterPro" id="IPR020556">
    <property type="entry name" value="Amidase_CS"/>
</dbReference>
<sequence>MSPVELLSAQIERVSCDGGPVNAFGFLYEEEALSAASEAESRYARSDGRPRALEGLPTAIKDENKIAGKVTTYGSLLYKDSVADTTTVVVERLIEAGAVVHGRTLTPEFSCEGFTHSRLWGVTRNPWNLEYTPGGSSGGAGAALAGGFTTLATGSDIGGSIRIPASASGVVGFKPPYGRNPASAPFNLDFFNHPGPMARTVEDCLLMQNVMSGPHPLDIASLKPKLTLAPDRGGIKGWKIAYSLDLGYFEIDEDVRRNTLEALDVLRSLGATVEEVDLGWTAQSETAALNYLRTIFGSWLAEYLDERSDSLTDYARHFARTSLETTGRDYLSALDTCASMYASLGPVLEDHQLFVCPTLALPAVRADHEPTRDVLTINGKIVHPSYGWVMTYPFNMLSRCPVLSVPSGRASNGVPTGIQLVGPTYDDNAVFKAGLAYEDAVGGWYATPSNRPMWRSAN</sequence>
<gene>
    <name evidence="5" type="ORF">NGM99_05615</name>
</gene>
<feature type="domain" description="Amidase" evidence="4">
    <location>
        <begin position="9"/>
        <end position="430"/>
    </location>
</feature>
<name>A0ABT1C3A7_9HYPH</name>
<dbReference type="InterPro" id="IPR023631">
    <property type="entry name" value="Amidase_dom"/>
</dbReference>
<comment type="similarity">
    <text evidence="2">Belongs to the amidase family.</text>
</comment>
<dbReference type="SUPFAM" id="SSF75304">
    <property type="entry name" value="Amidase signature (AS) enzymes"/>
    <property type="match status" value="1"/>
</dbReference>
<reference evidence="5 6" key="1">
    <citation type="submission" date="2022-06" db="EMBL/GenBank/DDBJ databases">
        <title>Mesorhizobium sp. strain RP14 Genome sequencing and assembly.</title>
        <authorList>
            <person name="Kim I."/>
        </authorList>
    </citation>
    <scope>NUCLEOTIDE SEQUENCE [LARGE SCALE GENOMIC DNA]</scope>
    <source>
        <strain evidence="6">RP14(2022)</strain>
    </source>
</reference>
<evidence type="ECO:0000313" key="6">
    <source>
        <dbReference type="Proteomes" id="UP001205906"/>
    </source>
</evidence>
<dbReference type="PANTHER" id="PTHR11895">
    <property type="entry name" value="TRANSAMIDASE"/>
    <property type="match status" value="1"/>
</dbReference>